<accession>A0ACB7ZVS6</accession>
<evidence type="ECO:0000313" key="2">
    <source>
        <dbReference type="Proteomes" id="UP000790377"/>
    </source>
</evidence>
<dbReference type="Proteomes" id="UP000790377">
    <property type="component" value="Unassembled WGS sequence"/>
</dbReference>
<proteinExistence type="predicted"/>
<comment type="caution">
    <text evidence="1">The sequence shown here is derived from an EMBL/GenBank/DDBJ whole genome shotgun (WGS) entry which is preliminary data.</text>
</comment>
<protein>
    <submittedName>
        <fullName evidence="1">Uncharacterized protein</fullName>
    </submittedName>
</protein>
<sequence length="209" mass="22925">MAYGTLPMMSNLATTTAACQPTFFSSSQQRFSRIVKQFFPENSTELAMALLRSAGVITGSAALRMFMGNIYEEPRDLNIIVARGNLIGFEDWLLAVGYEETGDLDIYLPLASEIHEFRVYRDVSTHDNIVTVSETRGQDILRLIVRSPSTADMTFMTGGGIVTLYPTITAQSESKADSVASTRTEQNCLSTLHSWAQHPRAGLGSSILS</sequence>
<reference evidence="1" key="1">
    <citation type="journal article" date="2021" name="New Phytol.">
        <title>Evolutionary innovations through gain and loss of genes in the ectomycorrhizal Boletales.</title>
        <authorList>
            <person name="Wu G."/>
            <person name="Miyauchi S."/>
            <person name="Morin E."/>
            <person name="Kuo A."/>
            <person name="Drula E."/>
            <person name="Varga T."/>
            <person name="Kohler A."/>
            <person name="Feng B."/>
            <person name="Cao Y."/>
            <person name="Lipzen A."/>
            <person name="Daum C."/>
            <person name="Hundley H."/>
            <person name="Pangilinan J."/>
            <person name="Johnson J."/>
            <person name="Barry K."/>
            <person name="LaButti K."/>
            <person name="Ng V."/>
            <person name="Ahrendt S."/>
            <person name="Min B."/>
            <person name="Choi I.G."/>
            <person name="Park H."/>
            <person name="Plett J.M."/>
            <person name="Magnuson J."/>
            <person name="Spatafora J.W."/>
            <person name="Nagy L.G."/>
            <person name="Henrissat B."/>
            <person name="Grigoriev I.V."/>
            <person name="Yang Z.L."/>
            <person name="Xu J."/>
            <person name="Martin F.M."/>
        </authorList>
    </citation>
    <scope>NUCLEOTIDE SEQUENCE</scope>
    <source>
        <strain evidence="1">ATCC 28755</strain>
    </source>
</reference>
<organism evidence="1 2">
    <name type="scientific">Hygrophoropsis aurantiaca</name>
    <dbReference type="NCBI Taxonomy" id="72124"/>
    <lineage>
        <taxon>Eukaryota</taxon>
        <taxon>Fungi</taxon>
        <taxon>Dikarya</taxon>
        <taxon>Basidiomycota</taxon>
        <taxon>Agaricomycotina</taxon>
        <taxon>Agaricomycetes</taxon>
        <taxon>Agaricomycetidae</taxon>
        <taxon>Boletales</taxon>
        <taxon>Coniophorineae</taxon>
        <taxon>Hygrophoropsidaceae</taxon>
        <taxon>Hygrophoropsis</taxon>
    </lineage>
</organism>
<dbReference type="EMBL" id="MU268257">
    <property type="protein sequence ID" value="KAH7905160.1"/>
    <property type="molecule type" value="Genomic_DNA"/>
</dbReference>
<name>A0ACB7ZVS6_9AGAM</name>
<evidence type="ECO:0000313" key="1">
    <source>
        <dbReference type="EMBL" id="KAH7905160.1"/>
    </source>
</evidence>
<keyword evidence="2" id="KW-1185">Reference proteome</keyword>
<gene>
    <name evidence="1" type="ORF">BJ138DRAFT_1118723</name>
</gene>